<proteinExistence type="predicted"/>
<protein>
    <submittedName>
        <fullName evidence="1">Uncharacterized protein</fullName>
    </submittedName>
</protein>
<accession>A0A8T0FET9</accession>
<sequence>MTRKLEKVMSRKKFAVKLSEDLLAPWMKKRLDAPALPRSTRTIISELLKIDMVCELRKQMKVTKEKFGAFLPLQAAKNGPLFLVKVVQEQCAETHRANGL</sequence>
<reference evidence="1" key="1">
    <citation type="journal article" date="2020" name="bioRxiv">
        <title>Chromosome-level reference genome of the European wasp spider Argiope bruennichi: a resource for studies on range expansion and evolutionary adaptation.</title>
        <authorList>
            <person name="Sheffer M.M."/>
            <person name="Hoppe A."/>
            <person name="Krehenwinkel H."/>
            <person name="Uhl G."/>
            <person name="Kuss A.W."/>
            <person name="Jensen L."/>
            <person name="Jensen C."/>
            <person name="Gillespie R.G."/>
            <person name="Hoff K.J."/>
            <person name="Prost S."/>
        </authorList>
    </citation>
    <scope>NUCLEOTIDE SEQUENCE</scope>
</reference>
<dbReference type="EMBL" id="JABXBU010000012">
    <property type="protein sequence ID" value="KAF8789827.1"/>
    <property type="molecule type" value="Genomic_DNA"/>
</dbReference>
<keyword evidence="2" id="KW-1185">Reference proteome</keyword>
<reference evidence="1" key="2">
    <citation type="submission" date="2020-06" db="EMBL/GenBank/DDBJ databases">
        <authorList>
            <person name="Sheffer M."/>
        </authorList>
    </citation>
    <scope>NUCLEOTIDE SEQUENCE</scope>
</reference>
<gene>
    <name evidence="1" type="ORF">HNY73_007737</name>
</gene>
<evidence type="ECO:0000313" key="1">
    <source>
        <dbReference type="EMBL" id="KAF8789827.1"/>
    </source>
</evidence>
<evidence type="ECO:0000313" key="2">
    <source>
        <dbReference type="Proteomes" id="UP000807504"/>
    </source>
</evidence>
<dbReference type="Proteomes" id="UP000807504">
    <property type="component" value="Unassembled WGS sequence"/>
</dbReference>
<organism evidence="1 2">
    <name type="scientific">Argiope bruennichi</name>
    <name type="common">Wasp spider</name>
    <name type="synonym">Aranea bruennichi</name>
    <dbReference type="NCBI Taxonomy" id="94029"/>
    <lineage>
        <taxon>Eukaryota</taxon>
        <taxon>Metazoa</taxon>
        <taxon>Ecdysozoa</taxon>
        <taxon>Arthropoda</taxon>
        <taxon>Chelicerata</taxon>
        <taxon>Arachnida</taxon>
        <taxon>Araneae</taxon>
        <taxon>Araneomorphae</taxon>
        <taxon>Entelegynae</taxon>
        <taxon>Araneoidea</taxon>
        <taxon>Araneidae</taxon>
        <taxon>Argiope</taxon>
    </lineage>
</organism>
<comment type="caution">
    <text evidence="1">The sequence shown here is derived from an EMBL/GenBank/DDBJ whole genome shotgun (WGS) entry which is preliminary data.</text>
</comment>
<dbReference type="AlphaFoldDB" id="A0A8T0FET9"/>
<name>A0A8T0FET9_ARGBR</name>